<evidence type="ECO:0000259" key="7">
    <source>
        <dbReference type="PROSITE" id="PS51471"/>
    </source>
</evidence>
<dbReference type="InterPro" id="IPR044862">
    <property type="entry name" value="Pro_4_hyd_alph_FE2OG_OXY"/>
</dbReference>
<sequence length="193" mass="22486">MKKEMLIEMLVEKGWFHQEDFLEQNFCLELLAEARHLEWKQAQIGKGDKKQEATSIRSDSIVWIEEESATAAQKNYLTQMNDLMKTLNQELYLGLKEYECHFAQYSAAGFYKKHLDQHTGSKARVISSILYLNEPQKGGELVIYNREKPDVIEQVITPKPGSFVCFLSNQIYHEVLPTESERFSLTGWFRNTL</sequence>
<evidence type="ECO:0000256" key="4">
    <source>
        <dbReference type="ARBA" id="ARBA00022964"/>
    </source>
</evidence>
<comment type="caution">
    <text evidence="8">The sequence shown here is derived from an EMBL/GenBank/DDBJ whole genome shotgun (WGS) entry which is preliminary data.</text>
</comment>
<dbReference type="PANTHER" id="PTHR12907:SF26">
    <property type="entry name" value="HIF PROLYL HYDROXYLASE, ISOFORM C"/>
    <property type="match status" value="1"/>
</dbReference>
<feature type="domain" description="Fe2OG dioxygenase" evidence="7">
    <location>
        <begin position="96"/>
        <end position="191"/>
    </location>
</feature>
<keyword evidence="2" id="KW-0479">Metal-binding</keyword>
<comment type="cofactor">
    <cofactor evidence="1">
        <name>L-ascorbate</name>
        <dbReference type="ChEBI" id="CHEBI:38290"/>
    </cofactor>
</comment>
<evidence type="ECO:0000256" key="1">
    <source>
        <dbReference type="ARBA" id="ARBA00001961"/>
    </source>
</evidence>
<evidence type="ECO:0000256" key="2">
    <source>
        <dbReference type="ARBA" id="ARBA00022723"/>
    </source>
</evidence>
<protein>
    <submittedName>
        <fullName evidence="8">2OG-Fe(II) oxygenase</fullName>
    </submittedName>
</protein>
<dbReference type="EMBL" id="JAYGJQ010000001">
    <property type="protein sequence ID" value="MEA9355112.1"/>
    <property type="molecule type" value="Genomic_DNA"/>
</dbReference>
<proteinExistence type="predicted"/>
<dbReference type="SMART" id="SM00702">
    <property type="entry name" value="P4Hc"/>
    <property type="match status" value="1"/>
</dbReference>
<keyword evidence="9" id="KW-1185">Reference proteome</keyword>
<gene>
    <name evidence="8" type="ORF">SHI21_02820</name>
</gene>
<evidence type="ECO:0000256" key="3">
    <source>
        <dbReference type="ARBA" id="ARBA00022896"/>
    </source>
</evidence>
<keyword evidence="6" id="KW-0408">Iron</keyword>
<name>A0ABU5VR66_9BACT</name>
<dbReference type="InterPro" id="IPR006620">
    <property type="entry name" value="Pro_4_hyd_alph"/>
</dbReference>
<dbReference type="InterPro" id="IPR051559">
    <property type="entry name" value="HIF_prolyl_hydroxylases"/>
</dbReference>
<evidence type="ECO:0000313" key="8">
    <source>
        <dbReference type="EMBL" id="MEA9355112.1"/>
    </source>
</evidence>
<keyword evidence="4" id="KW-0223">Dioxygenase</keyword>
<evidence type="ECO:0000313" key="9">
    <source>
        <dbReference type="Proteomes" id="UP001302274"/>
    </source>
</evidence>
<dbReference type="InterPro" id="IPR005123">
    <property type="entry name" value="Oxoglu/Fe-dep_dioxygenase_dom"/>
</dbReference>
<dbReference type="PANTHER" id="PTHR12907">
    <property type="entry name" value="EGL NINE HOMOLOG-RELATED"/>
    <property type="match status" value="1"/>
</dbReference>
<dbReference type="RefSeq" id="WP_323574601.1">
    <property type="nucleotide sequence ID" value="NZ_JAYGJQ010000001.1"/>
</dbReference>
<evidence type="ECO:0000256" key="5">
    <source>
        <dbReference type="ARBA" id="ARBA00023002"/>
    </source>
</evidence>
<dbReference type="Pfam" id="PF13640">
    <property type="entry name" value="2OG-FeII_Oxy_3"/>
    <property type="match status" value="1"/>
</dbReference>
<accession>A0ABU5VR66</accession>
<dbReference type="PROSITE" id="PS51471">
    <property type="entry name" value="FE2OG_OXY"/>
    <property type="match status" value="1"/>
</dbReference>
<evidence type="ECO:0000256" key="6">
    <source>
        <dbReference type="ARBA" id="ARBA00023004"/>
    </source>
</evidence>
<keyword evidence="5" id="KW-0560">Oxidoreductase</keyword>
<reference evidence="8 9" key="1">
    <citation type="submission" date="2023-11" db="EMBL/GenBank/DDBJ databases">
        <title>A Novel Polar Bacteriovorax (B. antarcticus) Isolated from the Biocrust in Antarctica.</title>
        <authorList>
            <person name="Mun W."/>
            <person name="Choi S.Y."/>
            <person name="Mitchell R.J."/>
        </authorList>
    </citation>
    <scope>NUCLEOTIDE SEQUENCE [LARGE SCALE GENOMIC DNA]</scope>
    <source>
        <strain evidence="8 9">PP10</strain>
    </source>
</reference>
<organism evidence="8 9">
    <name type="scientific">Bacteriovorax antarcticus</name>
    <dbReference type="NCBI Taxonomy" id="3088717"/>
    <lineage>
        <taxon>Bacteria</taxon>
        <taxon>Pseudomonadati</taxon>
        <taxon>Bdellovibrionota</taxon>
        <taxon>Bacteriovoracia</taxon>
        <taxon>Bacteriovoracales</taxon>
        <taxon>Bacteriovoracaceae</taxon>
        <taxon>Bacteriovorax</taxon>
    </lineage>
</organism>
<dbReference type="Proteomes" id="UP001302274">
    <property type="component" value="Unassembled WGS sequence"/>
</dbReference>
<keyword evidence="3" id="KW-0847">Vitamin C</keyword>
<dbReference type="Gene3D" id="2.60.120.620">
    <property type="entry name" value="q2cbj1_9rhob like domain"/>
    <property type="match status" value="1"/>
</dbReference>